<reference evidence="1" key="1">
    <citation type="journal article" date="2002" name="Mol. Biol. Evol.">
        <title>Molecular evolution of nuclear genes in Cupressacea, a group of conifer trees.</title>
        <authorList>
            <person name="Kusumi J."/>
            <person name="Tsumura Y."/>
            <person name="Yoshimaru H."/>
            <person name="Tachida H."/>
        </authorList>
    </citation>
    <scope>NUCLEOTIDE SEQUENCE</scope>
</reference>
<dbReference type="EMBL" id="AB077019">
    <property type="protein sequence ID" value="BAB91495.1"/>
    <property type="molecule type" value="Genomic_DNA"/>
</dbReference>
<protein>
    <submittedName>
        <fullName evidence="1">Chitinase class I</fullName>
    </submittedName>
</protein>
<gene>
    <name evidence="1" type="primary">Chi1</name>
</gene>
<evidence type="ECO:0000313" key="1">
    <source>
        <dbReference type="EMBL" id="BAB91495.1"/>
    </source>
</evidence>
<sequence length="90" mass="10479">CCSRPHNLVQDGDLVLDDCAISQTVVPRRHDGQMEAIEQRQCCGQGCRIRSYHQYNKRRTGMREGIQRQGGRSYWLLQEVLRYIGSELRV</sequence>
<proteinExistence type="predicted"/>
<dbReference type="AlphaFoldDB" id="Q8LSU3"/>
<accession>Q8LSU3</accession>
<feature type="non-terminal residue" evidence="1">
    <location>
        <position position="1"/>
    </location>
</feature>
<organism evidence="1">
    <name type="scientific">Metasequoia glyptostroboides</name>
    <name type="common">Dawn redwood</name>
    <name type="synonym">Sequoia glyptostroboides</name>
    <dbReference type="NCBI Taxonomy" id="3371"/>
    <lineage>
        <taxon>Eukaryota</taxon>
        <taxon>Viridiplantae</taxon>
        <taxon>Streptophyta</taxon>
        <taxon>Embryophyta</taxon>
        <taxon>Tracheophyta</taxon>
        <taxon>Spermatophyta</taxon>
        <taxon>Pinopsida</taxon>
        <taxon>Pinidae</taxon>
        <taxon>Conifers II</taxon>
        <taxon>Cupressales</taxon>
        <taxon>Cupressaceae</taxon>
        <taxon>Metasequoia</taxon>
    </lineage>
</organism>
<name>Q8LSU3_METGY</name>
<feature type="non-terminal residue" evidence="1">
    <location>
        <position position="90"/>
    </location>
</feature>